<dbReference type="InterPro" id="IPR006528">
    <property type="entry name" value="Phage_head_morphogenesis_dom"/>
</dbReference>
<protein>
    <recommendedName>
        <fullName evidence="1">Phage head morphogenesis domain-containing protein</fullName>
    </recommendedName>
</protein>
<reference evidence="2" key="1">
    <citation type="journal article" date="2014" name="Int. J. Syst. Evol. Microbiol.">
        <title>Complete genome sequence of Corynebacterium casei LMG S-19264T (=DSM 44701T), isolated from a smear-ripened cheese.</title>
        <authorList>
            <consortium name="US DOE Joint Genome Institute (JGI-PGF)"/>
            <person name="Walter F."/>
            <person name="Albersmeier A."/>
            <person name="Kalinowski J."/>
            <person name="Ruckert C."/>
        </authorList>
    </citation>
    <scope>NUCLEOTIDE SEQUENCE</scope>
    <source>
        <strain evidence="2">CGMCC 1.15330</strain>
    </source>
</reference>
<evidence type="ECO:0000259" key="1">
    <source>
        <dbReference type="Pfam" id="PF04233"/>
    </source>
</evidence>
<sequence length="276" mass="30968">MRYDLPALARRAKNPRRRSVTLRDIIPPAVLATDLYRAAYAPVIALWSRMAERIIAEYERSLSALTTDAPIDLQRLLDEADGELQRLLILLTAAMNDWTVRVEGWTRGKWRGAVLAATGVDISTLIGPEDVRQTLGEYLEWNTSLIKDVSAQTRQRIGNAVFAGLTNRTPARDVAKTIREAVGMGRDRATRIASDQLQKLTSALADERQREAGISQVEWRSSHKRHPRAHHAARDGTIYYLETRTPVEGGEAVPADDWVGRPPYCGCRTRARLTFD</sequence>
<name>A0A916WM21_9SPHN</name>
<organism evidence="2 3">
    <name type="scientific">Sphingomonas metalli</name>
    <dbReference type="NCBI Taxonomy" id="1779358"/>
    <lineage>
        <taxon>Bacteria</taxon>
        <taxon>Pseudomonadati</taxon>
        <taxon>Pseudomonadota</taxon>
        <taxon>Alphaproteobacteria</taxon>
        <taxon>Sphingomonadales</taxon>
        <taxon>Sphingomonadaceae</taxon>
        <taxon>Sphingomonas</taxon>
    </lineage>
</organism>
<keyword evidence="3" id="KW-1185">Reference proteome</keyword>
<dbReference type="RefSeq" id="WP_188656626.1">
    <property type="nucleotide sequence ID" value="NZ_BMIH01000001.1"/>
</dbReference>
<gene>
    <name evidence="2" type="ORF">GCM10011380_00520</name>
</gene>
<proteinExistence type="predicted"/>
<evidence type="ECO:0000313" key="3">
    <source>
        <dbReference type="Proteomes" id="UP000623067"/>
    </source>
</evidence>
<reference evidence="2" key="2">
    <citation type="submission" date="2020-09" db="EMBL/GenBank/DDBJ databases">
        <authorList>
            <person name="Sun Q."/>
            <person name="Zhou Y."/>
        </authorList>
    </citation>
    <scope>NUCLEOTIDE SEQUENCE</scope>
    <source>
        <strain evidence="2">CGMCC 1.15330</strain>
    </source>
</reference>
<dbReference type="AlphaFoldDB" id="A0A916WM21"/>
<accession>A0A916WM21</accession>
<dbReference type="Proteomes" id="UP000623067">
    <property type="component" value="Unassembled WGS sequence"/>
</dbReference>
<feature type="domain" description="Phage head morphogenesis" evidence="1">
    <location>
        <begin position="156"/>
        <end position="267"/>
    </location>
</feature>
<evidence type="ECO:0000313" key="2">
    <source>
        <dbReference type="EMBL" id="GGB15002.1"/>
    </source>
</evidence>
<dbReference type="Pfam" id="PF04233">
    <property type="entry name" value="Phage_Mu_F"/>
    <property type="match status" value="1"/>
</dbReference>
<dbReference type="EMBL" id="BMIH01000001">
    <property type="protein sequence ID" value="GGB15002.1"/>
    <property type="molecule type" value="Genomic_DNA"/>
</dbReference>
<comment type="caution">
    <text evidence="2">The sequence shown here is derived from an EMBL/GenBank/DDBJ whole genome shotgun (WGS) entry which is preliminary data.</text>
</comment>